<dbReference type="Pfam" id="PF00903">
    <property type="entry name" value="Glyoxalase"/>
    <property type="match status" value="1"/>
</dbReference>
<dbReference type="InterPro" id="IPR004360">
    <property type="entry name" value="Glyas_Fos-R_dOase_dom"/>
</dbReference>
<dbReference type="InterPro" id="IPR051332">
    <property type="entry name" value="Fosfomycin_Res_Enzymes"/>
</dbReference>
<dbReference type="Proteomes" id="UP000178319">
    <property type="component" value="Unassembled WGS sequence"/>
</dbReference>
<dbReference type="InterPro" id="IPR037523">
    <property type="entry name" value="VOC_core"/>
</dbReference>
<comment type="caution">
    <text evidence="3">The sequence shown here is derived from an EMBL/GenBank/DDBJ whole genome shotgun (WGS) entry which is preliminary data.</text>
</comment>
<keyword evidence="1" id="KW-0479">Metal-binding</keyword>
<feature type="domain" description="VOC" evidence="2">
    <location>
        <begin position="6"/>
        <end position="129"/>
    </location>
</feature>
<gene>
    <name evidence="3" type="ORF">A3D26_04255</name>
</gene>
<evidence type="ECO:0000256" key="1">
    <source>
        <dbReference type="ARBA" id="ARBA00022723"/>
    </source>
</evidence>
<organism evidence="3 4">
    <name type="scientific">Candidatus Blackburnbacteria bacterium RIFCSPHIGHO2_02_FULL_44_20</name>
    <dbReference type="NCBI Taxonomy" id="1797516"/>
    <lineage>
        <taxon>Bacteria</taxon>
        <taxon>Candidatus Blackburniibacteriota</taxon>
    </lineage>
</organism>
<reference evidence="3 4" key="1">
    <citation type="journal article" date="2016" name="Nat. Commun.">
        <title>Thousands of microbial genomes shed light on interconnected biogeochemical processes in an aquifer system.</title>
        <authorList>
            <person name="Anantharaman K."/>
            <person name="Brown C.T."/>
            <person name="Hug L.A."/>
            <person name="Sharon I."/>
            <person name="Castelle C.J."/>
            <person name="Probst A.J."/>
            <person name="Thomas B.C."/>
            <person name="Singh A."/>
            <person name="Wilkins M.J."/>
            <person name="Karaoz U."/>
            <person name="Brodie E.L."/>
            <person name="Williams K.H."/>
            <person name="Hubbard S.S."/>
            <person name="Banfield J.F."/>
        </authorList>
    </citation>
    <scope>NUCLEOTIDE SEQUENCE [LARGE SCALE GENOMIC DNA]</scope>
</reference>
<sequence>MIKTTGVHHIVLKVSDVEKSKDFYVKACQMEVFMEEHGAAGLTGAGLDSLWLVAPENNEAAAKFNRRGDIGLDHWAFGVEGMENLKEIEARLKEQGIEMEDGGITDNGYGGTAIYCEDPDGMILEFSLLRKE</sequence>
<dbReference type="AlphaFoldDB" id="A0A1G1V7A9"/>
<name>A0A1G1V7A9_9BACT</name>
<dbReference type="PROSITE" id="PS51819">
    <property type="entry name" value="VOC"/>
    <property type="match status" value="1"/>
</dbReference>
<dbReference type="EMBL" id="MHBZ01000021">
    <property type="protein sequence ID" value="OGY11223.1"/>
    <property type="molecule type" value="Genomic_DNA"/>
</dbReference>
<accession>A0A1G1V7A9</accession>
<evidence type="ECO:0000259" key="2">
    <source>
        <dbReference type="PROSITE" id="PS51819"/>
    </source>
</evidence>
<dbReference type="GO" id="GO:0046872">
    <property type="term" value="F:metal ion binding"/>
    <property type="evidence" value="ECO:0007669"/>
    <property type="project" value="UniProtKB-KW"/>
</dbReference>
<evidence type="ECO:0000313" key="3">
    <source>
        <dbReference type="EMBL" id="OGY11223.1"/>
    </source>
</evidence>
<dbReference type="PANTHER" id="PTHR36113">
    <property type="entry name" value="LYASE, PUTATIVE-RELATED-RELATED"/>
    <property type="match status" value="1"/>
</dbReference>
<proteinExistence type="predicted"/>
<dbReference type="InterPro" id="IPR029068">
    <property type="entry name" value="Glyas_Bleomycin-R_OHBP_Dase"/>
</dbReference>
<dbReference type="Gene3D" id="3.10.180.10">
    <property type="entry name" value="2,3-Dihydroxybiphenyl 1,2-Dioxygenase, domain 1"/>
    <property type="match status" value="1"/>
</dbReference>
<dbReference type="PANTHER" id="PTHR36113:SF6">
    <property type="entry name" value="FOSFOMYCIN RESISTANCE PROTEIN FOSX"/>
    <property type="match status" value="1"/>
</dbReference>
<dbReference type="SUPFAM" id="SSF54593">
    <property type="entry name" value="Glyoxalase/Bleomycin resistance protein/Dihydroxybiphenyl dioxygenase"/>
    <property type="match status" value="1"/>
</dbReference>
<evidence type="ECO:0000313" key="4">
    <source>
        <dbReference type="Proteomes" id="UP000178319"/>
    </source>
</evidence>
<dbReference type="STRING" id="1797516.A3D26_04255"/>
<protein>
    <recommendedName>
        <fullName evidence="2">VOC domain-containing protein</fullName>
    </recommendedName>
</protein>